<keyword evidence="10" id="KW-0482">Metalloprotease</keyword>
<evidence type="ECO:0000256" key="12">
    <source>
        <dbReference type="SAM" id="Phobius"/>
    </source>
</evidence>
<proteinExistence type="inferred from homology"/>
<feature type="transmembrane region" description="Helical" evidence="12">
    <location>
        <begin position="182"/>
        <end position="199"/>
    </location>
</feature>
<name>A0ABV5WL94_9BACI</name>
<protein>
    <submittedName>
        <fullName evidence="14">M50 family metallopeptidase</fullName>
        <ecNumber evidence="14">3.4.24.-</ecNumber>
    </submittedName>
</protein>
<evidence type="ECO:0000256" key="3">
    <source>
        <dbReference type="ARBA" id="ARBA00007931"/>
    </source>
</evidence>
<comment type="cofactor">
    <cofactor evidence="1">
        <name>Zn(2+)</name>
        <dbReference type="ChEBI" id="CHEBI:29105"/>
    </cofactor>
</comment>
<dbReference type="RefSeq" id="WP_129727711.1">
    <property type="nucleotide sequence ID" value="NZ_JAPCYI010000001.1"/>
</dbReference>
<dbReference type="Pfam" id="PF02163">
    <property type="entry name" value="Peptidase_M50"/>
    <property type="match status" value="2"/>
</dbReference>
<feature type="domain" description="Peptidase M50" evidence="13">
    <location>
        <begin position="33"/>
        <end position="105"/>
    </location>
</feature>
<keyword evidence="7 14" id="KW-0378">Hydrolase</keyword>
<comment type="caution">
    <text evidence="14">The sequence shown here is derived from an EMBL/GenBank/DDBJ whole genome shotgun (WGS) entry which is preliminary data.</text>
</comment>
<dbReference type="CDD" id="cd06161">
    <property type="entry name" value="S2P-M50_SpoIVFB"/>
    <property type="match status" value="1"/>
</dbReference>
<evidence type="ECO:0000256" key="9">
    <source>
        <dbReference type="ARBA" id="ARBA00022989"/>
    </source>
</evidence>
<keyword evidence="6" id="KW-0479">Metal-binding</keyword>
<evidence type="ECO:0000256" key="5">
    <source>
        <dbReference type="ARBA" id="ARBA00022692"/>
    </source>
</evidence>
<feature type="transmembrane region" description="Helical" evidence="12">
    <location>
        <begin position="117"/>
        <end position="137"/>
    </location>
</feature>
<keyword evidence="11 12" id="KW-0472">Membrane</keyword>
<feature type="transmembrane region" description="Helical" evidence="12">
    <location>
        <begin position="36"/>
        <end position="54"/>
    </location>
</feature>
<evidence type="ECO:0000256" key="6">
    <source>
        <dbReference type="ARBA" id="ARBA00022723"/>
    </source>
</evidence>
<evidence type="ECO:0000259" key="13">
    <source>
        <dbReference type="Pfam" id="PF02163"/>
    </source>
</evidence>
<feature type="transmembrane region" description="Helical" evidence="12">
    <location>
        <begin position="158"/>
        <end position="176"/>
    </location>
</feature>
<keyword evidence="5 12" id="KW-0812">Transmembrane</keyword>
<keyword evidence="8" id="KW-0862">Zinc</keyword>
<evidence type="ECO:0000313" key="14">
    <source>
        <dbReference type="EMBL" id="MFB9761182.1"/>
    </source>
</evidence>
<evidence type="ECO:0000256" key="7">
    <source>
        <dbReference type="ARBA" id="ARBA00022801"/>
    </source>
</evidence>
<evidence type="ECO:0000256" key="10">
    <source>
        <dbReference type="ARBA" id="ARBA00023049"/>
    </source>
</evidence>
<feature type="transmembrane region" description="Helical" evidence="12">
    <location>
        <begin position="85"/>
        <end position="105"/>
    </location>
</feature>
<gene>
    <name evidence="14" type="ORF">ACFFMS_23305</name>
</gene>
<dbReference type="EC" id="3.4.24.-" evidence="14"/>
<keyword evidence="9 12" id="KW-1133">Transmembrane helix</keyword>
<keyword evidence="4" id="KW-0645">Protease</keyword>
<evidence type="ECO:0000256" key="2">
    <source>
        <dbReference type="ARBA" id="ARBA00004141"/>
    </source>
</evidence>
<dbReference type="EMBL" id="JBHMAF010000188">
    <property type="protein sequence ID" value="MFB9761182.1"/>
    <property type="molecule type" value="Genomic_DNA"/>
</dbReference>
<feature type="domain" description="Peptidase M50" evidence="13">
    <location>
        <begin position="112"/>
        <end position="150"/>
    </location>
</feature>
<dbReference type="InterPro" id="IPR008915">
    <property type="entry name" value="Peptidase_M50"/>
</dbReference>
<evidence type="ECO:0000313" key="15">
    <source>
        <dbReference type="Proteomes" id="UP001589609"/>
    </source>
</evidence>
<evidence type="ECO:0000256" key="1">
    <source>
        <dbReference type="ARBA" id="ARBA00001947"/>
    </source>
</evidence>
<evidence type="ECO:0000256" key="11">
    <source>
        <dbReference type="ARBA" id="ARBA00023136"/>
    </source>
</evidence>
<dbReference type="Proteomes" id="UP001589609">
    <property type="component" value="Unassembled WGS sequence"/>
</dbReference>
<organism evidence="14 15">
    <name type="scientific">Ectobacillus funiculus</name>
    <dbReference type="NCBI Taxonomy" id="137993"/>
    <lineage>
        <taxon>Bacteria</taxon>
        <taxon>Bacillati</taxon>
        <taxon>Bacillota</taxon>
        <taxon>Bacilli</taxon>
        <taxon>Bacillales</taxon>
        <taxon>Bacillaceae</taxon>
        <taxon>Ectobacillus</taxon>
    </lineage>
</organism>
<evidence type="ECO:0000256" key="8">
    <source>
        <dbReference type="ARBA" id="ARBA00022833"/>
    </source>
</evidence>
<reference evidence="14 15" key="1">
    <citation type="submission" date="2024-09" db="EMBL/GenBank/DDBJ databases">
        <authorList>
            <person name="Sun Q."/>
            <person name="Mori K."/>
        </authorList>
    </citation>
    <scope>NUCLEOTIDE SEQUENCE [LARGE SCALE GENOMIC DNA]</scope>
    <source>
        <strain evidence="14 15">JCM 11201</strain>
    </source>
</reference>
<sequence>MNRYIETFTKVTIHPLFWALIAIGVLTAHFKELLVLFGIVLVHELGHGLAAAHFRWRIKRIQLLPFGGVAELEEHGNKPLKEECIVVLAGPLQHIWMGLAVYGLYTGGWISEASYSFFMWNNMTIFFFNLLPIWPLDGGKLVLNIYSAFVPFLQAHRLTLLTSGACFLGLTVAALLWNASNVTMWIVVIFLAVSLYLEWKQRQYIFVRFLLERYYGKKRDIEKLTLINANANDPLYTVFMQFRRGYKHSVVIKGKERQQYTLDENELLYAYFTEKRISSSIGELIS</sequence>
<keyword evidence="15" id="KW-1185">Reference proteome</keyword>
<comment type="subcellular location">
    <subcellularLocation>
        <location evidence="2">Membrane</location>
        <topology evidence="2">Multi-pass membrane protein</topology>
    </subcellularLocation>
</comment>
<comment type="similarity">
    <text evidence="3">Belongs to the peptidase M50B family.</text>
</comment>
<dbReference type="PANTHER" id="PTHR39188">
    <property type="entry name" value="MEMBRANE-ASSOCIATED ZINC METALLOPROTEASE M50B"/>
    <property type="match status" value="1"/>
</dbReference>
<feature type="transmembrane region" description="Helical" evidence="12">
    <location>
        <begin position="12"/>
        <end position="30"/>
    </location>
</feature>
<accession>A0ABV5WL94</accession>
<dbReference type="PANTHER" id="PTHR39188:SF3">
    <property type="entry name" value="STAGE IV SPORULATION PROTEIN FB"/>
    <property type="match status" value="1"/>
</dbReference>
<dbReference type="GO" id="GO:0016787">
    <property type="term" value="F:hydrolase activity"/>
    <property type="evidence" value="ECO:0007669"/>
    <property type="project" value="UniProtKB-KW"/>
</dbReference>
<evidence type="ECO:0000256" key="4">
    <source>
        <dbReference type="ARBA" id="ARBA00022670"/>
    </source>
</evidence>